<sequence>MKKTAIVLAMMAAAPLSAHADLLFTLGAKASVWNADPSGQLDDGVSVDDDLQIKSENGQQITVFFEHPIPFIPNVRIKQTNLELNGSGTVDISFLDTRFDNETVDSTLDLSHTDLTLYWGLPLPIPFFDFNFGLTARQFDGMAEVRSTTENKTASQDLDFVVPMGFAEVKVSTPFGIYANADINYIGMSGNKLSDVSYGVGYDLPIPVVDLGIEAGYRAINLNTDEDLADINTDVKISGMYYGAAFSVGF</sequence>
<comment type="caution">
    <text evidence="2">The sequence shown here is derived from an EMBL/GenBank/DDBJ whole genome shotgun (WGS) entry which is preliminary data.</text>
</comment>
<dbReference type="AlphaFoldDB" id="A0A9X3E9Z3"/>
<keyword evidence="3" id="KW-1185">Reference proteome</keyword>
<dbReference type="NCBIfam" id="TIGR04219">
    <property type="entry name" value="OMP_w_GlyGly"/>
    <property type="match status" value="1"/>
</dbReference>
<accession>A0A9X3E9Z3</accession>
<dbReference type="EMBL" id="JAPNOA010000003">
    <property type="protein sequence ID" value="MCY0963618.1"/>
    <property type="molecule type" value="Genomic_DNA"/>
</dbReference>
<feature type="chain" id="PRO_5040835747" evidence="1">
    <location>
        <begin position="21"/>
        <end position="250"/>
    </location>
</feature>
<organism evidence="2 3">
    <name type="scientific">Parathalassolituus penaei</name>
    <dbReference type="NCBI Taxonomy" id="2997323"/>
    <lineage>
        <taxon>Bacteria</taxon>
        <taxon>Pseudomonadati</taxon>
        <taxon>Pseudomonadota</taxon>
        <taxon>Gammaproteobacteria</taxon>
        <taxon>Oceanospirillales</taxon>
        <taxon>Oceanospirillaceae</taxon>
        <taxon>Parathalassolituus</taxon>
    </lineage>
</organism>
<proteinExistence type="predicted"/>
<gene>
    <name evidence="2" type="ORF">OUO13_00230</name>
</gene>
<feature type="signal peptide" evidence="1">
    <location>
        <begin position="1"/>
        <end position="20"/>
    </location>
</feature>
<evidence type="ECO:0000256" key="1">
    <source>
        <dbReference type="SAM" id="SignalP"/>
    </source>
</evidence>
<dbReference type="InterPro" id="IPR026387">
    <property type="entry name" value="OMP_w_GlyGly"/>
</dbReference>
<dbReference type="RefSeq" id="WP_283171837.1">
    <property type="nucleotide sequence ID" value="NZ_JAPNOA010000003.1"/>
</dbReference>
<evidence type="ECO:0000313" key="3">
    <source>
        <dbReference type="Proteomes" id="UP001150830"/>
    </source>
</evidence>
<keyword evidence="1" id="KW-0732">Signal</keyword>
<name>A0A9X3E9Z3_9GAMM</name>
<protein>
    <submittedName>
        <fullName evidence="2">TIGR04219 family outer membrane beta-barrel protein</fullName>
    </submittedName>
</protein>
<dbReference type="Proteomes" id="UP001150830">
    <property type="component" value="Unassembled WGS sequence"/>
</dbReference>
<evidence type="ECO:0000313" key="2">
    <source>
        <dbReference type="EMBL" id="MCY0963618.1"/>
    </source>
</evidence>
<reference evidence="2" key="1">
    <citation type="submission" date="2022-11" db="EMBL/GenBank/DDBJ databases">
        <title>Parathalassolutuus dongxingensis gen. nov., sp. nov., a novel member of family Oceanospirillaceae isolated from a coastal shrimp pond in Guangxi, China.</title>
        <authorList>
            <person name="Chen H."/>
        </authorList>
    </citation>
    <scope>NUCLEOTIDE SEQUENCE</scope>
    <source>
        <strain evidence="2">G-43</strain>
    </source>
</reference>